<dbReference type="EMBL" id="JANSLM010000004">
    <property type="protein sequence ID" value="MDT8838526.1"/>
    <property type="molecule type" value="Genomic_DNA"/>
</dbReference>
<proteinExistence type="predicted"/>
<sequence>MEHVSANAGPPMSRHPIGAPVSQRAFLGVSALLFAVSAAVTAVSAASMSAMGGMPMPGGWTMSAAWMRMCGQTWLGLAASFVGMWIVMMVAMMLPSLVPMLWRYRLAVSAIGETRVGRLTLLVGTGYFFVWSALGVAVFPLGVALAALEAELPALARAVPLAAGVIVLIAGALQFTAWKARRLACCRTPPRCCQMLPGRPGLPALPADAVTAWRHGLRLGLHCSSCCAGLTTVLLVTGMMDLRVMAAVTAAITVERVAPHGERAARVIGAGIVGAGGLLIARAVGLG</sequence>
<comment type="caution">
    <text evidence="2">The sequence shown here is derived from an EMBL/GenBank/DDBJ whole genome shotgun (WGS) entry which is preliminary data.</text>
</comment>
<accession>A0AAP5UU56</accession>
<protein>
    <submittedName>
        <fullName evidence="2">DUF2182 domain-containing protein</fullName>
    </submittedName>
</protein>
<dbReference type="Pfam" id="PF09948">
    <property type="entry name" value="PpoB2"/>
    <property type="match status" value="1"/>
</dbReference>
<name>A0AAP5UU56_9BURK</name>
<evidence type="ECO:0000313" key="2">
    <source>
        <dbReference type="EMBL" id="MDT8838526.1"/>
    </source>
</evidence>
<gene>
    <name evidence="2" type="ORF">ParKJ_13985</name>
</gene>
<organism evidence="2 3">
    <name type="scientific">Paraburkholderia fungorum</name>
    <dbReference type="NCBI Taxonomy" id="134537"/>
    <lineage>
        <taxon>Bacteria</taxon>
        <taxon>Pseudomonadati</taxon>
        <taxon>Pseudomonadota</taxon>
        <taxon>Betaproteobacteria</taxon>
        <taxon>Burkholderiales</taxon>
        <taxon>Burkholderiaceae</taxon>
        <taxon>Paraburkholderia</taxon>
    </lineage>
</organism>
<dbReference type="InterPro" id="IPR018688">
    <property type="entry name" value="PpoB2-like"/>
</dbReference>
<evidence type="ECO:0000256" key="1">
    <source>
        <dbReference type="SAM" id="Phobius"/>
    </source>
</evidence>
<keyword evidence="1" id="KW-0472">Membrane</keyword>
<feature type="transmembrane region" description="Helical" evidence="1">
    <location>
        <begin position="119"/>
        <end position="148"/>
    </location>
</feature>
<feature type="transmembrane region" description="Helical" evidence="1">
    <location>
        <begin position="154"/>
        <end position="173"/>
    </location>
</feature>
<keyword evidence="1" id="KW-1133">Transmembrane helix</keyword>
<reference evidence="2" key="1">
    <citation type="submission" date="2022-08" db="EMBL/GenBank/DDBJ databases">
        <authorList>
            <person name="Kim S.-J."/>
        </authorList>
    </citation>
    <scope>NUCLEOTIDE SEQUENCE</scope>
    <source>
        <strain evidence="2">KJ</strain>
    </source>
</reference>
<evidence type="ECO:0000313" key="3">
    <source>
        <dbReference type="Proteomes" id="UP001246473"/>
    </source>
</evidence>
<feature type="transmembrane region" description="Helical" evidence="1">
    <location>
        <begin position="74"/>
        <end position="98"/>
    </location>
</feature>
<keyword evidence="1" id="KW-0812">Transmembrane</keyword>
<dbReference type="AlphaFoldDB" id="A0AAP5UU56"/>
<dbReference type="Proteomes" id="UP001246473">
    <property type="component" value="Unassembled WGS sequence"/>
</dbReference>